<dbReference type="Gene3D" id="3.40.50.1820">
    <property type="entry name" value="alpha/beta hydrolase"/>
    <property type="match status" value="1"/>
</dbReference>
<evidence type="ECO:0000259" key="1">
    <source>
        <dbReference type="Pfam" id="PF01764"/>
    </source>
</evidence>
<dbReference type="InterPro" id="IPR029058">
    <property type="entry name" value="AB_hydrolase_fold"/>
</dbReference>
<comment type="caution">
    <text evidence="2">The sequence shown here is derived from an EMBL/GenBank/DDBJ whole genome shotgun (WGS) entry which is preliminary data.</text>
</comment>
<dbReference type="InterPro" id="IPR002921">
    <property type="entry name" value="Fungal_lipase-type"/>
</dbReference>
<dbReference type="InterPro" id="IPR051218">
    <property type="entry name" value="Sec_MonoDiacylglyc_Lipase"/>
</dbReference>
<dbReference type="SUPFAM" id="SSF53474">
    <property type="entry name" value="alpha/beta-Hydrolases"/>
    <property type="match status" value="1"/>
</dbReference>
<evidence type="ECO:0000313" key="2">
    <source>
        <dbReference type="EMBL" id="NLR78399.1"/>
    </source>
</evidence>
<dbReference type="GO" id="GO:0006629">
    <property type="term" value="P:lipid metabolic process"/>
    <property type="evidence" value="ECO:0007669"/>
    <property type="project" value="InterPro"/>
</dbReference>
<reference evidence="2 3" key="1">
    <citation type="submission" date="2020-04" db="EMBL/GenBank/DDBJ databases">
        <authorList>
            <person name="Yin C."/>
        </authorList>
    </citation>
    <scope>NUCLEOTIDE SEQUENCE [LARGE SCALE GENOMIC DNA]</scope>
    <source>
        <strain evidence="2 3">Ak56</strain>
    </source>
</reference>
<organism evidence="2 3">
    <name type="scientific">Chitinophaga eiseniae</name>
    <dbReference type="NCBI Taxonomy" id="634771"/>
    <lineage>
        <taxon>Bacteria</taxon>
        <taxon>Pseudomonadati</taxon>
        <taxon>Bacteroidota</taxon>
        <taxon>Chitinophagia</taxon>
        <taxon>Chitinophagales</taxon>
        <taxon>Chitinophagaceae</taxon>
        <taxon>Chitinophaga</taxon>
    </lineage>
</organism>
<dbReference type="RefSeq" id="WP_168737738.1">
    <property type="nucleotide sequence ID" value="NZ_JABAHZ010000001.1"/>
</dbReference>
<keyword evidence="3" id="KW-1185">Reference proteome</keyword>
<protein>
    <recommendedName>
        <fullName evidence="1">Fungal lipase-type domain-containing protein</fullName>
    </recommendedName>
</protein>
<name>A0A847SMK6_9BACT</name>
<dbReference type="Pfam" id="PF01764">
    <property type="entry name" value="Lipase_3"/>
    <property type="match status" value="1"/>
</dbReference>
<dbReference type="EMBL" id="JABAHZ010000001">
    <property type="protein sequence ID" value="NLR78399.1"/>
    <property type="molecule type" value="Genomic_DNA"/>
</dbReference>
<evidence type="ECO:0000313" key="3">
    <source>
        <dbReference type="Proteomes" id="UP000552864"/>
    </source>
</evidence>
<sequence>MESNINLNPDELKKIAVRLCNVAGDADPDNDIKTLMPGWRVAWSSGKVTSPNYFFIAEHESKDVYALAVRGSVSKDNGFSSDLDVFVDWGLEDLDAALAYWPFTSHDVAAGADKMPCISAGAYTGFTEMLLSRNNLGLLPLLSLQQALMFLTKNGDKKLIITGHSLGGNLANVYASYFAECLKRQFSKTADNVLLVTFAAPASGNADFANDLDAKITNAWHLHNIRDVVPNFPVAGRLLLVSDFYKPKTPDATVIQIPAQKGQDPMTVHDFYQKMADVLLLFGYQQPKNNYEYFEAALDSRWKENTIDDWHGQVGFQHQLFNYAKHLGVDLQPIKNPLVTAAAVV</sequence>
<feature type="domain" description="Fungal lipase-type" evidence="1">
    <location>
        <begin position="150"/>
        <end position="234"/>
    </location>
</feature>
<dbReference type="PANTHER" id="PTHR45856:SF24">
    <property type="entry name" value="FUNGAL LIPASE-LIKE DOMAIN-CONTAINING PROTEIN"/>
    <property type="match status" value="1"/>
</dbReference>
<accession>A0A847SMK6</accession>
<dbReference type="PANTHER" id="PTHR45856">
    <property type="entry name" value="ALPHA/BETA-HYDROLASES SUPERFAMILY PROTEIN"/>
    <property type="match status" value="1"/>
</dbReference>
<proteinExistence type="predicted"/>
<gene>
    <name evidence="2" type="ORF">HGH91_07170</name>
</gene>
<dbReference type="Proteomes" id="UP000552864">
    <property type="component" value="Unassembled WGS sequence"/>
</dbReference>
<dbReference type="AlphaFoldDB" id="A0A847SMK6"/>